<feature type="transmembrane region" description="Helical" evidence="1">
    <location>
        <begin position="7"/>
        <end position="27"/>
    </location>
</feature>
<gene>
    <name evidence="2" type="ORF">CHL78_004290</name>
</gene>
<evidence type="ECO:0000313" key="2">
    <source>
        <dbReference type="EMBL" id="RDY28762.1"/>
    </source>
</evidence>
<keyword evidence="1" id="KW-0812">Transmembrane</keyword>
<protein>
    <recommendedName>
        <fullName evidence="4">Type II secretion system protein</fullName>
    </recommendedName>
</protein>
<evidence type="ECO:0008006" key="4">
    <source>
        <dbReference type="Google" id="ProtNLM"/>
    </source>
</evidence>
<dbReference type="RefSeq" id="WP_094366579.1">
    <property type="nucleotide sequence ID" value="NZ_NOJY02000005.1"/>
</dbReference>
<name>A0A371J7K8_9FIRM</name>
<sequence length="121" mass="14100">MKNKSDGFIYIECVVSLSIIIIATYTLCTSLEYCYRIVDSNLKNKEVTNLAKDILYDYKYRVESSDEEIIEDCYDTSTVNNYKIESSLLKDVNYYRCYKINVTVSDSSKNILELNSYVTQK</sequence>
<dbReference type="EMBL" id="NOJY02000005">
    <property type="protein sequence ID" value="RDY28762.1"/>
    <property type="molecule type" value="Genomic_DNA"/>
</dbReference>
<dbReference type="Proteomes" id="UP000215694">
    <property type="component" value="Unassembled WGS sequence"/>
</dbReference>
<comment type="caution">
    <text evidence="2">The sequence shown here is derived from an EMBL/GenBank/DDBJ whole genome shotgun (WGS) entry which is preliminary data.</text>
</comment>
<evidence type="ECO:0000256" key="1">
    <source>
        <dbReference type="SAM" id="Phobius"/>
    </source>
</evidence>
<accession>A0A371J7K8</accession>
<keyword evidence="3" id="KW-1185">Reference proteome</keyword>
<proteinExistence type="predicted"/>
<dbReference type="AlphaFoldDB" id="A0A371J7K8"/>
<evidence type="ECO:0000313" key="3">
    <source>
        <dbReference type="Proteomes" id="UP000215694"/>
    </source>
</evidence>
<organism evidence="2 3">
    <name type="scientific">Romboutsia weinsteinii</name>
    <dbReference type="NCBI Taxonomy" id="2020949"/>
    <lineage>
        <taxon>Bacteria</taxon>
        <taxon>Bacillati</taxon>
        <taxon>Bacillota</taxon>
        <taxon>Clostridia</taxon>
        <taxon>Peptostreptococcales</taxon>
        <taxon>Peptostreptococcaceae</taxon>
        <taxon>Romboutsia</taxon>
    </lineage>
</organism>
<reference evidence="2 3" key="1">
    <citation type="journal article" date="2017" name="Genome Announc.">
        <title>Draft Genome Sequence of Romboutsia weinsteinii sp. nov. Strain CCRI-19649(T) Isolated from Surface Water.</title>
        <authorList>
            <person name="Maheux A.F."/>
            <person name="Boudreau D.K."/>
            <person name="Berube E."/>
            <person name="Boissinot M."/>
            <person name="Cantin P."/>
            <person name="Raymond F."/>
            <person name="Corbeil J."/>
            <person name="Omar R.F."/>
            <person name="Bergeron M.G."/>
        </authorList>
    </citation>
    <scope>NUCLEOTIDE SEQUENCE [LARGE SCALE GENOMIC DNA]</scope>
    <source>
        <strain evidence="2 3">CCRI-19649</strain>
    </source>
</reference>
<dbReference type="OrthoDB" id="1757750at2"/>
<keyword evidence="1" id="KW-0472">Membrane</keyword>
<keyword evidence="1" id="KW-1133">Transmembrane helix</keyword>